<dbReference type="InterPro" id="IPR028925">
    <property type="entry name" value="RRM_DME"/>
</dbReference>
<dbReference type="InterPro" id="IPR028924">
    <property type="entry name" value="Perm-CXXC"/>
</dbReference>
<sequence>MNFRGGFSIPQPEEIHLETSWMPVTPQKPPIFVRSNSVPENPNGNQVLGMENWLEPATNYNCLAQIFDTNPQVSQMPERFGYDGNLNINGITGSYQQPLPYEGEDWNNMPFMQLLQQGDDSDFVTSTNRTLLRDVEVSRPKTSNFQGDCSSSGGFNSGSSFRPETANAHCQVENSWFGSNSDSLLLRQGTQYSASDLLDNGNSIPKRLPYDFPTPSRSPNYDLSSSLSINNALTNVSNSHAFTPVTPDEAANREKQRSAMFTSLIVESTSQEKDRMGNLVQHTEEAIQQHGGELLQNILESSSTVISTPQKENTDSDKKIDIGIDLNKTPLQKPTKRKKHRPKVIVEGKPKRTQKPAVPKDTVSTENRPAKRKYVRKNVPKDLKAQEVNVTGETRDPGIGTTDKTCKRVLNFDLEKTGDETRNDVIGQQDVQNMNKGTSMTEDHQAMEQRNGTNHAWGTMSSEQNGLPKGLMVETQIPGKTSGTHFMSQMTQDRQAAVAPSASTKNVQMKSFYVTGRHEINANADQWQNRRADKYTPMQQQTHGERTDQESLQGKTNNVNLERAKQMMRLERIKELMMQIMPQQAPKTPSKFSEARGLKREHCQTTGYTTLSTANQMGSPLYENILHVEECPQNGHPLHPGFLQTPKKQKIGNDSRDIQNMPSNVKAADWGLGKERAHDANPIGQKSRLNSAILNSHLESGRVPVRGNNQVIFTSDRYGQPMASAQISPKQQISSKMHSHTERIASTRGLDPLNGFSAQTTIENYNHLVRITSPPETSTGRGNGQIFQTRYNSVSQMAQTVGAPLLTLALSGAEKLQEPSAKRRGSRKKQAPTLIDEIIYRLQSLNLNGSGSGLQKQDQNALVLYKRDGAVVPYDGMEFLKKRKPRPKVDLDAETNRIWNLLMGKEGGEEPEGTGKEKEKWWEEERKVFSGRVDSFIARMHLVQGDRRFSPWKGSVVDSVIGVFLTQNVSDHLSSSAFMSLAARFPLKSSYNTQDKAATNIIDRQAPISILNPDDTIKWREVSSAPINHNITAHQSSENQWGRNIRGTERSSTEARSQSLDEEFILSQDSFDSTITQVAGGIRSCSGSNSETEDPCTSFKPNNVQLSSLTQYLQMEKTTSVQDVCGHVNGSTVLNEKSKHGLVDYNQLKSRSDAMKHLDFLSSAYSNNPDYPYMQPAGPSRVPDAWFSETFSDESTSSWHSTASRSAMGPEAVSKNSRAGELAGCFGNSTKELNGECRSQEAPAADPYPSLSTCLANQQGIPQPAPNSCSSYQHERNNMFHWEGTSSTEPVKLDKAHSKMQNASMENVEKFNKLTEKTFETGDSISTVSVQIQEENRLAESNLKEHTSNHASDTANTKNSKAKRGNTESQKKNDVNWDNLRKQVESNGRKRERGKDSLDSLDYEAVRKASVNEISNTIKERGMNNMLAERMKAFLNRLVEEHGSIDLEWLRDVPPDKAKDYLLSIRGLGLKSVECVRLLTLHNLAFPVDTNVGRIAVRLGWVPLQPLPESLQLHLLELYPMLESIQKYLWPRLCKLDQRTLYELHYQMITFGKVFCTKSKPNCNACPMRGECRHFASAFASARLALPGPEEKGIVSSTVPLATKEPPAVVIHPMTLPSPENDSVKEVGYKTGNCEPIIEEPATPEQECTEISQSDIEDAFYEDPDEIPTIKLNMDEFTENLQSYMQKNMELQECDMSKALVALTPNAASIPIPKLKNVSRLRTEHQVYELPDSHPLLERLDRREPDDPSPYLLAIWTPGETANSIQPSERSCGSQEPGKFCNDEACFSCNSTREANSQTVRGTLLIPCRTAMRGSFPLNGTYFQVNEVFADHESSLNPIDVPRNWLWNLPRRMVYFGTSVTTIFKGLSTEGIQFCFWKGFVCVRGFDMATRAPRPLMARLHFPASKLNKARNDNKR</sequence>
<dbReference type="GO" id="GO:0035514">
    <property type="term" value="F:DNA demethylase activity"/>
    <property type="evidence" value="ECO:0007669"/>
    <property type="project" value="InterPro"/>
</dbReference>
<dbReference type="GO" id="GO:0051539">
    <property type="term" value="F:4 iron, 4 sulfur cluster binding"/>
    <property type="evidence" value="ECO:0007669"/>
    <property type="project" value="UniProtKB-KW"/>
</dbReference>
<feature type="region of interest" description="Disordered" evidence="10">
    <location>
        <begin position="349"/>
        <end position="369"/>
    </location>
</feature>
<accession>A0AA88AZ55</accession>
<protein>
    <recommendedName>
        <fullName evidence="11">HhH-GPD domain-containing protein</fullName>
    </recommendedName>
</protein>
<gene>
    <name evidence="12" type="ORF">TIFTF001_021896</name>
</gene>
<feature type="region of interest" description="Disordered" evidence="10">
    <location>
        <begin position="1032"/>
        <end position="1057"/>
    </location>
</feature>
<evidence type="ECO:0000313" key="13">
    <source>
        <dbReference type="Proteomes" id="UP001187192"/>
    </source>
</evidence>
<dbReference type="GO" id="GO:0046872">
    <property type="term" value="F:metal ion binding"/>
    <property type="evidence" value="ECO:0007669"/>
    <property type="project" value="UniProtKB-KW"/>
</dbReference>
<dbReference type="FunFam" id="1.10.1670.10:FF:000004">
    <property type="entry name" value="DNA glycosylase/AP lyase ROS1"/>
    <property type="match status" value="1"/>
</dbReference>
<organism evidence="12 13">
    <name type="scientific">Ficus carica</name>
    <name type="common">Common fig</name>
    <dbReference type="NCBI Taxonomy" id="3494"/>
    <lineage>
        <taxon>Eukaryota</taxon>
        <taxon>Viridiplantae</taxon>
        <taxon>Streptophyta</taxon>
        <taxon>Embryophyta</taxon>
        <taxon>Tracheophyta</taxon>
        <taxon>Spermatophyta</taxon>
        <taxon>Magnoliopsida</taxon>
        <taxon>eudicotyledons</taxon>
        <taxon>Gunneridae</taxon>
        <taxon>Pentapetalae</taxon>
        <taxon>rosids</taxon>
        <taxon>fabids</taxon>
        <taxon>Rosales</taxon>
        <taxon>Moraceae</taxon>
        <taxon>Ficeae</taxon>
        <taxon>Ficus</taxon>
    </lineage>
</organism>
<keyword evidence="13" id="KW-1185">Reference proteome</keyword>
<dbReference type="SMART" id="SM00525">
    <property type="entry name" value="FES"/>
    <property type="match status" value="1"/>
</dbReference>
<feature type="domain" description="HhH-GPD" evidence="11">
    <location>
        <begin position="1369"/>
        <end position="1554"/>
    </location>
</feature>
<evidence type="ECO:0000256" key="7">
    <source>
        <dbReference type="ARBA" id="ARBA00023014"/>
    </source>
</evidence>
<evidence type="ECO:0000256" key="8">
    <source>
        <dbReference type="ARBA" id="ARBA00023125"/>
    </source>
</evidence>
<evidence type="ECO:0000256" key="9">
    <source>
        <dbReference type="ARBA" id="ARBA00023242"/>
    </source>
</evidence>
<dbReference type="EMBL" id="BTGU01000043">
    <property type="protein sequence ID" value="GMN52746.1"/>
    <property type="molecule type" value="Genomic_DNA"/>
</dbReference>
<dbReference type="CDD" id="cd00056">
    <property type="entry name" value="ENDO3c"/>
    <property type="match status" value="1"/>
</dbReference>
<evidence type="ECO:0000256" key="4">
    <source>
        <dbReference type="ARBA" id="ARBA00022485"/>
    </source>
</evidence>
<keyword evidence="4" id="KW-0004">4Fe-4S</keyword>
<dbReference type="InterPro" id="IPR044811">
    <property type="entry name" value="DME/ROS1"/>
</dbReference>
<dbReference type="InterPro" id="IPR011257">
    <property type="entry name" value="DNA_glycosylase"/>
</dbReference>
<dbReference type="SMART" id="SM00478">
    <property type="entry name" value="ENDO3c"/>
    <property type="match status" value="1"/>
</dbReference>
<dbReference type="GO" id="GO:0019104">
    <property type="term" value="F:DNA N-glycosylase activity"/>
    <property type="evidence" value="ECO:0007669"/>
    <property type="project" value="InterPro"/>
</dbReference>
<dbReference type="GO" id="GO:0141166">
    <property type="term" value="P:chromosomal 5-methylcytosine DNA demethylation pathway"/>
    <property type="evidence" value="ECO:0007669"/>
    <property type="project" value="InterPro"/>
</dbReference>
<evidence type="ECO:0000313" key="12">
    <source>
        <dbReference type="EMBL" id="GMN52746.1"/>
    </source>
</evidence>
<dbReference type="GO" id="GO:0006284">
    <property type="term" value="P:base-excision repair"/>
    <property type="evidence" value="ECO:0007669"/>
    <property type="project" value="InterPro"/>
</dbReference>
<comment type="caution">
    <text evidence="12">The sequence shown here is derived from an EMBL/GenBank/DDBJ whole genome shotgun (WGS) entry which is preliminary data.</text>
</comment>
<feature type="compositionally biased region" description="Polar residues" evidence="10">
    <location>
        <begin position="1349"/>
        <end position="1359"/>
    </location>
</feature>
<reference evidence="12" key="1">
    <citation type="submission" date="2023-07" db="EMBL/GenBank/DDBJ databases">
        <title>draft genome sequence of fig (Ficus carica).</title>
        <authorList>
            <person name="Takahashi T."/>
            <person name="Nishimura K."/>
        </authorList>
    </citation>
    <scope>NUCLEOTIDE SEQUENCE</scope>
</reference>
<comment type="subcellular location">
    <subcellularLocation>
        <location evidence="2">Nucleus</location>
    </subcellularLocation>
</comment>
<dbReference type="SUPFAM" id="SSF48150">
    <property type="entry name" value="DNA-glycosylase"/>
    <property type="match status" value="1"/>
</dbReference>
<keyword evidence="7" id="KW-0411">Iron-sulfur</keyword>
<evidence type="ECO:0000259" key="11">
    <source>
        <dbReference type="SMART" id="SM00478"/>
    </source>
</evidence>
<dbReference type="GO" id="GO:0005634">
    <property type="term" value="C:nucleus"/>
    <property type="evidence" value="ECO:0007669"/>
    <property type="project" value="UniProtKB-SubCell"/>
</dbReference>
<keyword evidence="6" id="KW-0408">Iron</keyword>
<evidence type="ECO:0000256" key="1">
    <source>
        <dbReference type="ARBA" id="ARBA00001966"/>
    </source>
</evidence>
<evidence type="ECO:0000256" key="10">
    <source>
        <dbReference type="SAM" id="MobiDB-lite"/>
    </source>
</evidence>
<dbReference type="PANTHER" id="PTHR46213">
    <property type="entry name" value="TRANSCRIPTIONAL ACTIVATOR DEMETER"/>
    <property type="match status" value="1"/>
</dbReference>
<dbReference type="Pfam" id="PF15628">
    <property type="entry name" value="RRM_DME"/>
    <property type="match status" value="1"/>
</dbReference>
<dbReference type="GO" id="GO:0003906">
    <property type="term" value="F:DNA-(apurinic or apyrimidinic site) endonuclease activity"/>
    <property type="evidence" value="ECO:0007669"/>
    <property type="project" value="UniProtKB-ARBA"/>
</dbReference>
<proteinExistence type="inferred from homology"/>
<comment type="cofactor">
    <cofactor evidence="1">
        <name>[4Fe-4S] cluster</name>
        <dbReference type="ChEBI" id="CHEBI:49883"/>
    </cofactor>
</comment>
<keyword evidence="5" id="KW-0479">Metal-binding</keyword>
<evidence type="ECO:0000256" key="2">
    <source>
        <dbReference type="ARBA" id="ARBA00004123"/>
    </source>
</evidence>
<comment type="similarity">
    <text evidence="3">Belongs to the DNA glycosylase family. DEMETER subfamily.</text>
</comment>
<dbReference type="InterPro" id="IPR023170">
    <property type="entry name" value="HhH_base_excis_C"/>
</dbReference>
<evidence type="ECO:0000256" key="6">
    <source>
        <dbReference type="ARBA" id="ARBA00023004"/>
    </source>
</evidence>
<dbReference type="Pfam" id="PF15629">
    <property type="entry name" value="Perm-CXXC"/>
    <property type="match status" value="1"/>
</dbReference>
<feature type="region of interest" description="Disordered" evidence="10">
    <location>
        <begin position="1342"/>
        <end position="1396"/>
    </location>
</feature>
<name>A0AA88AZ55_FICCA</name>
<evidence type="ECO:0000256" key="5">
    <source>
        <dbReference type="ARBA" id="ARBA00022723"/>
    </source>
</evidence>
<dbReference type="InterPro" id="IPR003651">
    <property type="entry name" value="Endonuclease3_FeS-loop_motif"/>
</dbReference>
<dbReference type="InterPro" id="IPR003265">
    <property type="entry name" value="HhH-GPD_domain"/>
</dbReference>
<feature type="compositionally biased region" description="Basic and acidic residues" evidence="10">
    <location>
        <begin position="1365"/>
        <end position="1396"/>
    </location>
</feature>
<dbReference type="Proteomes" id="UP001187192">
    <property type="component" value="Unassembled WGS sequence"/>
</dbReference>
<evidence type="ECO:0000256" key="3">
    <source>
        <dbReference type="ARBA" id="ARBA00005646"/>
    </source>
</evidence>
<keyword evidence="9" id="KW-0539">Nucleus</keyword>
<keyword evidence="8" id="KW-0238">DNA-binding</keyword>
<feature type="compositionally biased region" description="Polar residues" evidence="10">
    <location>
        <begin position="1032"/>
        <end position="1042"/>
    </location>
</feature>
<dbReference type="PANTHER" id="PTHR46213:SF24">
    <property type="entry name" value="HHH-GPD DOMAIN-CONTAINING PROTEIN"/>
    <property type="match status" value="1"/>
</dbReference>
<dbReference type="GO" id="GO:0003677">
    <property type="term" value="F:DNA binding"/>
    <property type="evidence" value="ECO:0007669"/>
    <property type="project" value="UniProtKB-KW"/>
</dbReference>
<dbReference type="Gene3D" id="1.10.1670.10">
    <property type="entry name" value="Helix-hairpin-Helix base-excision DNA repair enzymes (C-terminal)"/>
    <property type="match status" value="1"/>
</dbReference>